<dbReference type="InterPro" id="IPR002586">
    <property type="entry name" value="CobQ/CobB/MinD/ParA_Nub-bd_dom"/>
</dbReference>
<comment type="caution">
    <text evidence="3">The sequence shown here is derived from an EMBL/GenBank/DDBJ whole genome shotgun (WGS) entry which is preliminary data.</text>
</comment>
<evidence type="ECO:0000259" key="2">
    <source>
        <dbReference type="Pfam" id="PF01656"/>
    </source>
</evidence>
<protein>
    <recommendedName>
        <fullName evidence="2">CobQ/CobB/MinD/ParA nucleotide binding domain-containing protein</fullName>
    </recommendedName>
</protein>
<dbReference type="AlphaFoldDB" id="A0AAW9MT40"/>
<dbReference type="SUPFAM" id="SSF52540">
    <property type="entry name" value="P-loop containing nucleoside triphosphate hydrolases"/>
    <property type="match status" value="1"/>
</dbReference>
<dbReference type="Proteomes" id="UP001357733">
    <property type="component" value="Unassembled WGS sequence"/>
</dbReference>
<evidence type="ECO:0000256" key="1">
    <source>
        <dbReference type="ARBA" id="ARBA00022962"/>
    </source>
</evidence>
<dbReference type="InterPro" id="IPR027417">
    <property type="entry name" value="P-loop_NTPase"/>
</dbReference>
<proteinExistence type="predicted"/>
<gene>
    <name evidence="3" type="ORF">VLK81_03910</name>
</gene>
<dbReference type="PANTHER" id="PTHR21343:SF1">
    <property type="entry name" value="COBYRIC ACID SYNTHASE"/>
    <property type="match status" value="1"/>
</dbReference>
<dbReference type="Pfam" id="PF01656">
    <property type="entry name" value="CbiA"/>
    <property type="match status" value="1"/>
</dbReference>
<keyword evidence="1" id="KW-0315">Glutamine amidotransferase</keyword>
<dbReference type="PANTHER" id="PTHR21343">
    <property type="entry name" value="DETHIOBIOTIN SYNTHETASE"/>
    <property type="match status" value="1"/>
</dbReference>
<evidence type="ECO:0000313" key="3">
    <source>
        <dbReference type="EMBL" id="MEB3429175.1"/>
    </source>
</evidence>
<name>A0AAW9MT40_9FIRM</name>
<feature type="domain" description="CobQ/CobB/MinD/ParA nucleotide binding" evidence="2">
    <location>
        <begin position="4"/>
        <end position="45"/>
    </location>
</feature>
<dbReference type="Gene3D" id="3.40.50.300">
    <property type="entry name" value="P-loop containing nucleotide triphosphate hydrolases"/>
    <property type="match status" value="1"/>
</dbReference>
<keyword evidence="4" id="KW-1185">Reference proteome</keyword>
<dbReference type="EMBL" id="JAYKOT010000003">
    <property type="protein sequence ID" value="MEB3429175.1"/>
    <property type="molecule type" value="Genomic_DNA"/>
</dbReference>
<evidence type="ECO:0000313" key="4">
    <source>
        <dbReference type="Proteomes" id="UP001357733"/>
    </source>
</evidence>
<reference evidence="3 4" key="1">
    <citation type="submission" date="2024-01" db="EMBL/GenBank/DDBJ databases">
        <title>Complete genome sequence of Citroniella saccharovorans strain M6.X9, isolated from human fecal sample.</title>
        <authorList>
            <person name="Cheng G."/>
            <person name="Westerholm M."/>
            <person name="Schnurer A."/>
        </authorList>
    </citation>
    <scope>NUCLEOTIDE SEQUENCE [LARGE SCALE GENOMIC DNA]</scope>
    <source>
        <strain evidence="3 4">DSM 29873</strain>
    </source>
</reference>
<sequence length="97" mass="11170">MQKKRVKGFIINKFRGDKNLLKSGLKMIEDLTGVPVVGVVPYSEINIADEDSLIDKMKEANKGFTIEEADKEIENFSKIIEENMDMDLIYKMIKEEK</sequence>
<organism evidence="3 4">
    <name type="scientific">Citroniella saccharovorans</name>
    <dbReference type="NCBI Taxonomy" id="2053367"/>
    <lineage>
        <taxon>Bacteria</taxon>
        <taxon>Bacillati</taxon>
        <taxon>Bacillota</taxon>
        <taxon>Tissierellia</taxon>
        <taxon>Tissierellales</taxon>
        <taxon>Peptoniphilaceae</taxon>
        <taxon>Citroniella</taxon>
    </lineage>
</organism>
<accession>A0AAW9MT40</accession>